<dbReference type="OrthoDB" id="3306666at2"/>
<dbReference type="GO" id="GO:0042910">
    <property type="term" value="F:xenobiotic transmembrane transporter activity"/>
    <property type="evidence" value="ECO:0007669"/>
    <property type="project" value="TreeGrafter"/>
</dbReference>
<dbReference type="GO" id="GO:0005886">
    <property type="term" value="C:plasma membrane"/>
    <property type="evidence" value="ECO:0007669"/>
    <property type="project" value="TreeGrafter"/>
</dbReference>
<feature type="transmembrane region" description="Helical" evidence="1">
    <location>
        <begin position="533"/>
        <end position="552"/>
    </location>
</feature>
<dbReference type="Pfam" id="PF00873">
    <property type="entry name" value="ACR_tran"/>
    <property type="match status" value="2"/>
</dbReference>
<accession>A0A4R1BS67</accession>
<comment type="caution">
    <text evidence="3">The sequence shown here is derived from an EMBL/GenBank/DDBJ whole genome shotgun (WGS) entry which is preliminary data.</text>
</comment>
<feature type="transmembrane region" description="Helical" evidence="1">
    <location>
        <begin position="978"/>
        <end position="999"/>
    </location>
</feature>
<dbReference type="SUPFAM" id="SSF82693">
    <property type="entry name" value="Multidrug efflux transporter AcrB pore domain, PN1, PN2, PC1 and PC2 subdomains"/>
    <property type="match status" value="2"/>
</dbReference>
<dbReference type="SUPFAM" id="SSF82866">
    <property type="entry name" value="Multidrug efflux transporter AcrB transmembrane domain"/>
    <property type="match status" value="2"/>
</dbReference>
<dbReference type="InterPro" id="IPR027463">
    <property type="entry name" value="AcrB_DN_DC_subdom"/>
</dbReference>
<feature type="transmembrane region" description="Helical" evidence="1">
    <location>
        <begin position="487"/>
        <end position="510"/>
    </location>
</feature>
<gene>
    <name evidence="3" type="ORF">E0L93_01315</name>
</gene>
<feature type="chain" id="PRO_5038819148" evidence="2">
    <location>
        <begin position="30"/>
        <end position="1095"/>
    </location>
</feature>
<dbReference type="Proteomes" id="UP000295244">
    <property type="component" value="Unassembled WGS sequence"/>
</dbReference>
<dbReference type="EMBL" id="SKBU01000003">
    <property type="protein sequence ID" value="TCJ20491.1"/>
    <property type="molecule type" value="Genomic_DNA"/>
</dbReference>
<feature type="transmembrane region" description="Helical" evidence="1">
    <location>
        <begin position="1058"/>
        <end position="1083"/>
    </location>
</feature>
<feature type="transmembrane region" description="Helical" evidence="1">
    <location>
        <begin position="1027"/>
        <end position="1046"/>
    </location>
</feature>
<feature type="transmembrane region" description="Helical" evidence="1">
    <location>
        <begin position="564"/>
        <end position="583"/>
    </location>
</feature>
<protein>
    <submittedName>
        <fullName evidence="3">Efflux RND transporter permease subunit</fullName>
    </submittedName>
</protein>
<dbReference type="RefSeq" id="WP_132687444.1">
    <property type="nucleotide sequence ID" value="NZ_SKBU01000003.1"/>
</dbReference>
<keyword evidence="4" id="KW-1185">Reference proteome</keyword>
<proteinExistence type="predicted"/>
<evidence type="ECO:0000256" key="1">
    <source>
        <dbReference type="SAM" id="Phobius"/>
    </source>
</evidence>
<dbReference type="PANTHER" id="PTHR32063:SF0">
    <property type="entry name" value="SWARMING MOTILITY PROTEIN SWRC"/>
    <property type="match status" value="1"/>
</dbReference>
<name>A0A4R1BS67_9ACTN</name>
<dbReference type="SUPFAM" id="SSF82714">
    <property type="entry name" value="Multidrug efflux transporter AcrB TolC docking domain, DN and DC subdomains"/>
    <property type="match status" value="2"/>
</dbReference>
<dbReference type="PRINTS" id="PR00702">
    <property type="entry name" value="ACRIFLAVINRP"/>
</dbReference>
<feature type="transmembrane region" description="Helical" evidence="1">
    <location>
        <begin position="604"/>
        <end position="628"/>
    </location>
</feature>
<dbReference type="AlphaFoldDB" id="A0A4R1BS67"/>
<feature type="signal peptide" evidence="2">
    <location>
        <begin position="1"/>
        <end position="29"/>
    </location>
</feature>
<evidence type="ECO:0000256" key="2">
    <source>
        <dbReference type="SAM" id="SignalP"/>
    </source>
</evidence>
<sequence>MRAIVGWCLKNRSVVALATVLLVAGGTYAAAQLNQELLPDIEFPLVVVSTPVPGAGPDVVDEQVTQPIEQAVGSVEGVESVQTTSAQGFSAVVLELSLEADVGEASDEIRAALEGVELPAQAQRPEVQELSAAEFPVMNVSLAAGDEDLVALTRYAEEEAIPLLESVEGVASVDLLGGAESVARVELLPEELEERGVSAAQVLEAIRGAEVNAPVGDVPVDGFSTPVRVVVEAGDLEALRDLPVGSGIPAEAGGGPAGAPGGVVGGFPGGAPEPVLLGDVAEVREVETDLAGISRTDGEPSLGLSVSKEPEANTVEVSRQVEAALDEVQGELGEEQVKVLFTSATAVENSVSGLVEKAVLGAVLALLVIFLFLGTLRATLVTAVSLPTSVLAALLFSWVQDLTLNIITLAGLTIAIGRVVDDAIVVLENSYRYIQRGYGPDEAALRGTTEVASAITSSTLVAIAVFLPLGLVGGIVSKFFLPLSITVALALVASLVVAVTLIPVLVSAFIRRRDVREAPLAVRAYAGFARSRGYKVAAALTVTLLAAGAYLLADTFGLFGVPPVAAAAGAVAAAAIFFAVGGLSRSGEEGRLVRLYTPALRWSLRYRAAVLTLAAAAFAGGLFVIPLLPVNFLPPSTERILVADIELEPGTSLERSGGEVRPFEAVMMDDPGVESYQISVGGEDTFTPDAPLRGDDEARAFVIVGEEAGVEETRRRLEREGEEIFGEENFRIAAIEQGPPAGDLEVTVTGDSQEDLEEAAQLVVDELRENEDVANVRTTAGDVAPEVNVVVDNRRAAGAGLSPEAVSGVLAALFGSDFELEFGGVPVSLGAPEESLNSLEKIRGLPLAPGVRVGDVAEVEEAEAPAAITRIDGERAVSVTGRITVQDTDTVSREVGEAVSELDLPVGTTASIGGVSEDIAESFRNLGISIAVAIALVYLILVVFFSSLLYPLVIMLAVPLTTVGAFGALLITNTALSVPALLGFLLLIGIVVSNSILLIDFATRARERHEDADEAVVEAGRARLRPILMTALATIFALLPLGLGLAEGGSLLISTSLALTVIGGLATSTLLTLFVVPVGYSVLESARRRLRGKKA</sequence>
<feature type="transmembrane region" description="Helical" evidence="1">
    <location>
        <begin position="354"/>
        <end position="373"/>
    </location>
</feature>
<evidence type="ECO:0000313" key="3">
    <source>
        <dbReference type="EMBL" id="TCJ20491.1"/>
    </source>
</evidence>
<dbReference type="InterPro" id="IPR001036">
    <property type="entry name" value="Acrflvin-R"/>
</dbReference>
<organism evidence="3 4">
    <name type="scientific">Rubrobacter taiwanensis</name>
    <dbReference type="NCBI Taxonomy" id="185139"/>
    <lineage>
        <taxon>Bacteria</taxon>
        <taxon>Bacillati</taxon>
        <taxon>Actinomycetota</taxon>
        <taxon>Rubrobacteria</taxon>
        <taxon>Rubrobacterales</taxon>
        <taxon>Rubrobacteraceae</taxon>
        <taxon>Rubrobacter</taxon>
    </lineage>
</organism>
<reference evidence="3 4" key="1">
    <citation type="submission" date="2019-03" db="EMBL/GenBank/DDBJ databases">
        <title>Whole genome sequence of a novel Rubrobacter taiwanensis strain, isolated from Yellowstone National Park.</title>
        <authorList>
            <person name="Freed S."/>
            <person name="Ramaley R.F."/>
            <person name="Kyndt J.A."/>
        </authorList>
    </citation>
    <scope>NUCLEOTIDE SEQUENCE [LARGE SCALE GENOMIC DNA]</scope>
    <source>
        <strain evidence="3 4">Yellowstone</strain>
    </source>
</reference>
<dbReference type="Gene3D" id="3.30.2090.10">
    <property type="entry name" value="Multidrug efflux transporter AcrB TolC docking domain, DN and DC subdomains"/>
    <property type="match status" value="1"/>
</dbReference>
<evidence type="ECO:0000313" key="4">
    <source>
        <dbReference type="Proteomes" id="UP000295244"/>
    </source>
</evidence>
<keyword evidence="1" id="KW-0472">Membrane</keyword>
<dbReference type="PANTHER" id="PTHR32063">
    <property type="match status" value="1"/>
</dbReference>
<feature type="transmembrane region" description="Helical" evidence="1">
    <location>
        <begin position="926"/>
        <end position="945"/>
    </location>
</feature>
<keyword evidence="2" id="KW-0732">Signal</keyword>
<keyword evidence="1" id="KW-0812">Transmembrane</keyword>
<dbReference type="Gene3D" id="3.30.70.1320">
    <property type="entry name" value="Multidrug efflux transporter AcrB pore domain like"/>
    <property type="match status" value="1"/>
</dbReference>
<keyword evidence="1" id="KW-1133">Transmembrane helix</keyword>
<feature type="transmembrane region" description="Helical" evidence="1">
    <location>
        <begin position="952"/>
        <end position="972"/>
    </location>
</feature>
<dbReference type="Gene3D" id="3.30.70.1430">
    <property type="entry name" value="Multidrug efflux transporter AcrB pore domain"/>
    <property type="match status" value="1"/>
</dbReference>
<feature type="transmembrane region" description="Helical" evidence="1">
    <location>
        <begin position="460"/>
        <end position="481"/>
    </location>
</feature>
<dbReference type="Gene3D" id="1.20.1640.10">
    <property type="entry name" value="Multidrug efflux transporter AcrB transmembrane domain"/>
    <property type="match status" value="3"/>
</dbReference>